<feature type="region of interest" description="Disordered" evidence="1">
    <location>
        <begin position="106"/>
        <end position="155"/>
    </location>
</feature>
<dbReference type="AlphaFoldDB" id="A0A5K3EHT9"/>
<evidence type="ECO:0000313" key="2">
    <source>
        <dbReference type="WBParaSite" id="MCU_000662-RA"/>
    </source>
</evidence>
<evidence type="ECO:0000256" key="1">
    <source>
        <dbReference type="SAM" id="MobiDB-lite"/>
    </source>
</evidence>
<proteinExistence type="predicted"/>
<protein>
    <submittedName>
        <fullName evidence="2">BRCT domain-containing protein</fullName>
    </submittedName>
</protein>
<accession>A0A5K3EHT9</accession>
<name>A0A5K3EHT9_MESCO</name>
<sequence>FFPCIDSHCAPRVKFIFALDTTNWLHFHSTTMPIIELSPTFELWPVCFGKRRYRQSPPHKGTNLGLRFREEITNCPGHRSCSYLPSIVPVTWQMTAAHIVCSGKQPTIPASRPSDPRLHEASLKQQSLQRAPAATPPRLRVAPSGVPVRPPHGKR</sequence>
<organism evidence="2">
    <name type="scientific">Mesocestoides corti</name>
    <name type="common">Flatworm</name>
    <dbReference type="NCBI Taxonomy" id="53468"/>
    <lineage>
        <taxon>Eukaryota</taxon>
        <taxon>Metazoa</taxon>
        <taxon>Spiralia</taxon>
        <taxon>Lophotrochozoa</taxon>
        <taxon>Platyhelminthes</taxon>
        <taxon>Cestoda</taxon>
        <taxon>Eucestoda</taxon>
        <taxon>Cyclophyllidea</taxon>
        <taxon>Mesocestoididae</taxon>
        <taxon>Mesocestoides</taxon>
    </lineage>
</organism>
<dbReference type="WBParaSite" id="MCU_000662-RA">
    <property type="protein sequence ID" value="MCU_000662-RA"/>
    <property type="gene ID" value="MCU_000662"/>
</dbReference>
<reference evidence="2" key="1">
    <citation type="submission" date="2019-11" db="UniProtKB">
        <authorList>
            <consortium name="WormBaseParasite"/>
        </authorList>
    </citation>
    <scope>IDENTIFICATION</scope>
</reference>